<dbReference type="Proteomes" id="UP000515908">
    <property type="component" value="Chromosome 22"/>
</dbReference>
<evidence type="ECO:0000256" key="2">
    <source>
        <dbReference type="SAM" id="MobiDB-lite"/>
    </source>
</evidence>
<feature type="compositionally biased region" description="Polar residues" evidence="2">
    <location>
        <begin position="115"/>
        <end position="131"/>
    </location>
</feature>
<protein>
    <submittedName>
        <fullName evidence="3">Uncharacterized protein</fullName>
    </submittedName>
</protein>
<feature type="region of interest" description="Disordered" evidence="2">
    <location>
        <begin position="473"/>
        <end position="513"/>
    </location>
</feature>
<name>A0A7G2CQ79_9TRYP</name>
<feature type="compositionally biased region" description="Basic and acidic residues" evidence="2">
    <location>
        <begin position="443"/>
        <end position="456"/>
    </location>
</feature>
<reference evidence="3 4" key="1">
    <citation type="submission" date="2020-08" db="EMBL/GenBank/DDBJ databases">
        <authorList>
            <person name="Newling K."/>
            <person name="Davey J."/>
            <person name="Forrester S."/>
        </authorList>
    </citation>
    <scope>NUCLEOTIDE SEQUENCE [LARGE SCALE GENOMIC DNA]</scope>
    <source>
        <strain evidence="4">Crithidia deanei Carvalho (ATCC PRA-265)</strain>
    </source>
</reference>
<dbReference type="AlphaFoldDB" id="A0A7G2CQ79"/>
<dbReference type="EMBL" id="LR877166">
    <property type="protein sequence ID" value="CAD2221635.1"/>
    <property type="molecule type" value="Genomic_DNA"/>
</dbReference>
<accession>A0A7G2CQ79</accession>
<proteinExistence type="predicted"/>
<feature type="region of interest" description="Disordered" evidence="2">
    <location>
        <begin position="734"/>
        <end position="811"/>
    </location>
</feature>
<feature type="compositionally biased region" description="Basic residues" evidence="2">
    <location>
        <begin position="494"/>
        <end position="506"/>
    </location>
</feature>
<gene>
    <name evidence="3" type="ORF">ADEAN_000916700</name>
</gene>
<feature type="compositionally biased region" description="Low complexity" evidence="2">
    <location>
        <begin position="410"/>
        <end position="431"/>
    </location>
</feature>
<keyword evidence="1" id="KW-0175">Coiled coil</keyword>
<evidence type="ECO:0000313" key="3">
    <source>
        <dbReference type="EMBL" id="CAD2221635.1"/>
    </source>
</evidence>
<feature type="compositionally biased region" description="Basic and acidic residues" evidence="2">
    <location>
        <begin position="742"/>
        <end position="756"/>
    </location>
</feature>
<evidence type="ECO:0000256" key="1">
    <source>
        <dbReference type="SAM" id="Coils"/>
    </source>
</evidence>
<organism evidence="3 4">
    <name type="scientific">Angomonas deanei</name>
    <dbReference type="NCBI Taxonomy" id="59799"/>
    <lineage>
        <taxon>Eukaryota</taxon>
        <taxon>Discoba</taxon>
        <taxon>Euglenozoa</taxon>
        <taxon>Kinetoplastea</taxon>
        <taxon>Metakinetoplastina</taxon>
        <taxon>Trypanosomatida</taxon>
        <taxon>Trypanosomatidae</taxon>
        <taxon>Strigomonadinae</taxon>
        <taxon>Angomonas</taxon>
    </lineage>
</organism>
<dbReference type="VEuPathDB" id="TriTrypDB:ADEAN_000916700"/>
<feature type="region of interest" description="Disordered" evidence="2">
    <location>
        <begin position="108"/>
        <end position="140"/>
    </location>
</feature>
<feature type="region of interest" description="Disordered" evidence="2">
    <location>
        <begin position="391"/>
        <end position="456"/>
    </location>
</feature>
<feature type="coiled-coil region" evidence="1">
    <location>
        <begin position="534"/>
        <end position="568"/>
    </location>
</feature>
<keyword evidence="4" id="KW-1185">Reference proteome</keyword>
<evidence type="ECO:0000313" key="4">
    <source>
        <dbReference type="Proteomes" id="UP000515908"/>
    </source>
</evidence>
<feature type="coiled-coil region" evidence="1">
    <location>
        <begin position="1"/>
        <end position="100"/>
    </location>
</feature>
<sequence>MKDMEKKLQKELEEFQKTIAADEKRKVDEAEGKKNERLKELDEAHKKELKKMEDEVAQLKKRLSGNATPAVDDAAVKKAKEAADKEVEAAKKKYKDLIQTTLTQYTEKEKKLQDSIASQGKPKTQTAQSTPTKVTLTAEEKKKLEMEEEKLKKQVEEAKRIFNQQTDALLAHRRGVPLSQSVTPRITPLDLNLTPSGKVNSLNNNNSNINGSFDENSLNGSGRSAAVEVDPIVFATQELKAKEAEMTTYILSLKQLEAKHEMAVKQIRDDHKKKLDEKGKADVRRLQQFTKEVTERKRVWLQRNPAPSQELPQLEEVPKLMSVLGDIPEVEQPSEEEKNRIIDKKLKELRQQYVELEQKELAELEKKYTKELETLKETYYNSRLKATRDSIDRHREESIRSLTPPTSPGSTFASSTTNNNNNTPSFSGVNNSPDPKLVSRRKSIQESIEKEKSEAAKQLEAVKQQIKEEEQKLLKPIPLVPPPNSQRQTPLKAAPRKKEKKKKAHHSSFVASSIDSISPAKAAAEEGELHVQWKDRLSTLKRSIQNEINRYEELLKKSQKEMENTNQNTRAASVDYIQYMQSANHNTNEDSRLGMKRPPAMSVGTLGERPPVFPQSHNTTANNNFFPARTMSTERFTSPQCQSQSQANNNSLLFSASPIRPWGSTGRLPVCLTDATLSKPAQPLPEYVLHPDGGTVCQHQLHATLLRPSGVPDDEPKWGAAGLCVGATIAKRARRATPTKDGTQREANQHGVHEGGVEGGHASLQGLSGCDAGSPAQAGKGATRDDGTGTEQRGHRRQGGGTGAERRGDAL</sequence>
<feature type="coiled-coil region" evidence="1">
    <location>
        <begin position="339"/>
        <end position="378"/>
    </location>
</feature>